<protein>
    <submittedName>
        <fullName evidence="2">Coiled-coil domain-containing protein 7</fullName>
    </submittedName>
</protein>
<dbReference type="AlphaFoldDB" id="A0A5N4BZQ9"/>
<evidence type="ECO:0000256" key="1">
    <source>
        <dbReference type="SAM" id="MobiDB-lite"/>
    </source>
</evidence>
<reference evidence="2 3" key="1">
    <citation type="journal article" date="2019" name="Mol. Ecol. Resour.">
        <title>Improving Illumina assemblies with Hi-C and long reads: an example with the North African dromedary.</title>
        <authorList>
            <person name="Elbers J.P."/>
            <person name="Rogers M.F."/>
            <person name="Perelman P.L."/>
            <person name="Proskuryakova A.A."/>
            <person name="Serdyukova N.A."/>
            <person name="Johnson W.E."/>
            <person name="Horin P."/>
            <person name="Corander J."/>
            <person name="Murphy D."/>
            <person name="Burger P.A."/>
        </authorList>
    </citation>
    <scope>NUCLEOTIDE SEQUENCE [LARGE SCALE GENOMIC DNA]</scope>
    <source>
        <strain evidence="2">Drom800</strain>
        <tissue evidence="2">Blood</tissue>
    </source>
</reference>
<comment type="caution">
    <text evidence="2">The sequence shown here is derived from an EMBL/GenBank/DDBJ whole genome shotgun (WGS) entry which is preliminary data.</text>
</comment>
<gene>
    <name evidence="2" type="ORF">Cadr_000030974</name>
</gene>
<proteinExistence type="predicted"/>
<name>A0A5N4BZQ9_CAMDR</name>
<dbReference type="InterPro" id="IPR029272">
    <property type="entry name" value="CCDC7"/>
</dbReference>
<organism evidence="2 3">
    <name type="scientific">Camelus dromedarius</name>
    <name type="common">Dromedary</name>
    <name type="synonym">Arabian camel</name>
    <dbReference type="NCBI Taxonomy" id="9838"/>
    <lineage>
        <taxon>Eukaryota</taxon>
        <taxon>Metazoa</taxon>
        <taxon>Chordata</taxon>
        <taxon>Craniata</taxon>
        <taxon>Vertebrata</taxon>
        <taxon>Euteleostomi</taxon>
        <taxon>Mammalia</taxon>
        <taxon>Eutheria</taxon>
        <taxon>Laurasiatheria</taxon>
        <taxon>Artiodactyla</taxon>
        <taxon>Tylopoda</taxon>
        <taxon>Camelidae</taxon>
        <taxon>Camelus</taxon>
    </lineage>
</organism>
<accession>A0A5N4BZQ9</accession>
<dbReference type="Proteomes" id="UP000299084">
    <property type="component" value="Unassembled WGS sequence"/>
</dbReference>
<evidence type="ECO:0000313" key="3">
    <source>
        <dbReference type="Proteomes" id="UP000299084"/>
    </source>
</evidence>
<dbReference type="EMBL" id="JWIN03000060">
    <property type="protein sequence ID" value="KAB1252102.1"/>
    <property type="molecule type" value="Genomic_DNA"/>
</dbReference>
<sequence length="268" mass="30012">MNPSVSDLIFQLGLNKVVETDLERLKDTVGRRLLAGEVKIEPKSLPETDTERFPGAVGKGLRKGEVKTQSKSHLGVNLFEDKDMSPQHQADLFTWPIAPAKFSTNKINVSPVDSQGMNLLENKNAFSHQDLYSRHNTASKYTTRVIHLAPFDNEVPGKSNRKTKHEGHQKKLTSGNKKVDLKDTLPAMISTAVKPIYKGKESLPYKGVRNETSYRGSSDHISQSPKTYGPSPRQTDNQEAGKFFQAFLLICPSVSFFLIYMCMDLPYL</sequence>
<feature type="compositionally biased region" description="Basic residues" evidence="1">
    <location>
        <begin position="159"/>
        <end position="171"/>
    </location>
</feature>
<feature type="region of interest" description="Disordered" evidence="1">
    <location>
        <begin position="152"/>
        <end position="176"/>
    </location>
</feature>
<feature type="compositionally biased region" description="Polar residues" evidence="1">
    <location>
        <begin position="210"/>
        <end position="236"/>
    </location>
</feature>
<keyword evidence="3" id="KW-1185">Reference proteome</keyword>
<dbReference type="PANTHER" id="PTHR22035:SF4">
    <property type="entry name" value="COILED-COIL DOMAIN-CONTAINING PROTEIN 7"/>
    <property type="match status" value="1"/>
</dbReference>
<dbReference type="PANTHER" id="PTHR22035">
    <property type="entry name" value="COILED-COIL DOMAIN-CONTAINING PROTEIN 7"/>
    <property type="match status" value="1"/>
</dbReference>
<evidence type="ECO:0000313" key="2">
    <source>
        <dbReference type="EMBL" id="KAB1252102.1"/>
    </source>
</evidence>
<feature type="region of interest" description="Disordered" evidence="1">
    <location>
        <begin position="208"/>
        <end position="236"/>
    </location>
</feature>